<organism evidence="1">
    <name type="scientific">freshwater metagenome</name>
    <dbReference type="NCBI Taxonomy" id="449393"/>
    <lineage>
        <taxon>unclassified sequences</taxon>
        <taxon>metagenomes</taxon>
        <taxon>ecological metagenomes</taxon>
    </lineage>
</organism>
<accession>A0A6J7XPK5</accession>
<proteinExistence type="predicted"/>
<protein>
    <submittedName>
        <fullName evidence="1">Unannotated protein</fullName>
    </submittedName>
</protein>
<name>A0A6J7XPK5_9ZZZZ</name>
<dbReference type="SUPFAM" id="SSF81442">
    <property type="entry name" value="Cytochrome c oxidase subunit I-like"/>
    <property type="match status" value="1"/>
</dbReference>
<sequence>MLVLLHGVISSWRSGKIAPMNPWQAKTLEWSVANPVPLENFAELPVVTSDAYGYGKAQS</sequence>
<gene>
    <name evidence="1" type="ORF">UFOPK3554_00214</name>
</gene>
<dbReference type="InterPro" id="IPR036927">
    <property type="entry name" value="Cyt_c_oxase-like_su1_sf"/>
</dbReference>
<dbReference type="Gene3D" id="1.20.210.10">
    <property type="entry name" value="Cytochrome c oxidase-like, subunit I domain"/>
    <property type="match status" value="1"/>
</dbReference>
<dbReference type="EMBL" id="CAFBSG010000003">
    <property type="protein sequence ID" value="CAB5239344.1"/>
    <property type="molecule type" value="Genomic_DNA"/>
</dbReference>
<dbReference type="AlphaFoldDB" id="A0A6J7XPK5"/>
<evidence type="ECO:0000313" key="1">
    <source>
        <dbReference type="EMBL" id="CAB5239344.1"/>
    </source>
</evidence>
<reference evidence="1" key="1">
    <citation type="submission" date="2020-05" db="EMBL/GenBank/DDBJ databases">
        <authorList>
            <person name="Chiriac C."/>
            <person name="Salcher M."/>
            <person name="Ghai R."/>
            <person name="Kavagutti S V."/>
        </authorList>
    </citation>
    <scope>NUCLEOTIDE SEQUENCE</scope>
</reference>